<dbReference type="AlphaFoldDB" id="A0A7C1ZS25"/>
<reference evidence="3" key="1">
    <citation type="journal article" date="2020" name="mSystems">
        <title>Genome- and Community-Level Interaction Insights into Carbon Utilization and Element Cycling Functions of Hydrothermarchaeota in Hydrothermal Sediment.</title>
        <authorList>
            <person name="Zhou Z."/>
            <person name="Liu Y."/>
            <person name="Xu W."/>
            <person name="Pan J."/>
            <person name="Luo Z.H."/>
            <person name="Li M."/>
        </authorList>
    </citation>
    <scope>NUCLEOTIDE SEQUENCE [LARGE SCALE GENOMIC DNA]</scope>
    <source>
        <strain evidence="3">HyVt-389</strain>
    </source>
</reference>
<accession>A0A7C1ZS25</accession>
<dbReference type="Gene3D" id="2.30.40.10">
    <property type="entry name" value="Urease, subunit C, domain 1"/>
    <property type="match status" value="1"/>
</dbReference>
<evidence type="ECO:0000259" key="2">
    <source>
        <dbReference type="Pfam" id="PF01979"/>
    </source>
</evidence>
<dbReference type="InterPro" id="IPR032466">
    <property type="entry name" value="Metal_Hydrolase"/>
</dbReference>
<keyword evidence="1" id="KW-0378">Hydrolase</keyword>
<dbReference type="PANTHER" id="PTHR43794">
    <property type="entry name" value="AMINOHYDROLASE SSNA-RELATED"/>
    <property type="match status" value="1"/>
</dbReference>
<proteinExistence type="predicted"/>
<dbReference type="PANTHER" id="PTHR43794:SF11">
    <property type="entry name" value="AMIDOHYDROLASE-RELATED DOMAIN-CONTAINING PROTEIN"/>
    <property type="match status" value="1"/>
</dbReference>
<organism evidence="3">
    <name type="scientific">Desulfofervidus auxilii</name>
    <dbReference type="NCBI Taxonomy" id="1621989"/>
    <lineage>
        <taxon>Bacteria</taxon>
        <taxon>Pseudomonadati</taxon>
        <taxon>Thermodesulfobacteriota</taxon>
        <taxon>Candidatus Desulfofervidia</taxon>
        <taxon>Candidatus Desulfofervidales</taxon>
        <taxon>Candidatus Desulfofervidaceae</taxon>
        <taxon>Candidatus Desulfofervidus</taxon>
    </lineage>
</organism>
<dbReference type="EMBL" id="DRIH01000272">
    <property type="protein sequence ID" value="HEC68631.1"/>
    <property type="molecule type" value="Genomic_DNA"/>
</dbReference>
<dbReference type="Gene3D" id="3.20.20.140">
    <property type="entry name" value="Metal-dependent hydrolases"/>
    <property type="match status" value="1"/>
</dbReference>
<dbReference type="SUPFAM" id="SSF51556">
    <property type="entry name" value="Metallo-dependent hydrolases"/>
    <property type="match status" value="1"/>
</dbReference>
<name>A0A7C1ZS25_DESA2</name>
<feature type="domain" description="Amidohydrolase-related" evidence="2">
    <location>
        <begin position="58"/>
        <end position="369"/>
    </location>
</feature>
<dbReference type="Pfam" id="PF01979">
    <property type="entry name" value="Amidohydro_1"/>
    <property type="match status" value="1"/>
</dbReference>
<dbReference type="InterPro" id="IPR011059">
    <property type="entry name" value="Metal-dep_hydrolase_composite"/>
</dbReference>
<dbReference type="InterPro" id="IPR006680">
    <property type="entry name" value="Amidohydro-rel"/>
</dbReference>
<evidence type="ECO:0000256" key="1">
    <source>
        <dbReference type="ARBA" id="ARBA00022801"/>
    </source>
</evidence>
<gene>
    <name evidence="3" type="ORF">ENI35_07505</name>
</gene>
<comment type="caution">
    <text evidence="3">The sequence shown here is derived from an EMBL/GenBank/DDBJ whole genome shotgun (WGS) entry which is preliminary data.</text>
</comment>
<dbReference type="SUPFAM" id="SSF51338">
    <property type="entry name" value="Composite domain of metallo-dependent hydrolases"/>
    <property type="match status" value="1"/>
</dbReference>
<evidence type="ECO:0000313" key="3">
    <source>
        <dbReference type="EMBL" id="HEC68631.1"/>
    </source>
</evidence>
<dbReference type="GO" id="GO:0016810">
    <property type="term" value="F:hydrolase activity, acting on carbon-nitrogen (but not peptide) bonds"/>
    <property type="evidence" value="ECO:0007669"/>
    <property type="project" value="InterPro"/>
</dbReference>
<sequence>MNGYNIYRAKWILPIFRPPIENGAVVVSNGKIIKVDSYADISEKGIQGKWVDLGERAILPALVNAHTHLELSALKGLKAGNFVHWLKSLIEAKQKLNKKDFKTAEHKAYKMLRQTGTGLVGNVRNFLTLSDSKDNISEVNLLEFLGFNQKTAEIRWPTWKMFLDTHPAFIPSAHAPYSVHPQFLPKIKQLAEDRNQPFSIHVAESQAEVEFLLTGKGALKDLLIEKKLWDENFKVPQKRPIAYLESLGVLNPKTLCVHCVEVNERDASILQKYGVKVCLCPRSNAYLGLKPAPWLLFKKMGISLCLGTDSLASNTDLNLFKEMAYLLDYGPFSPSELLEMATWRGSMALGQGQNFGVLFPGAMARFLVLPVRGKNLAEAVILAGAQGEITWIE</sequence>
<dbReference type="InterPro" id="IPR050287">
    <property type="entry name" value="MTA/SAH_deaminase"/>
</dbReference>
<dbReference type="Proteomes" id="UP000885738">
    <property type="component" value="Unassembled WGS sequence"/>
</dbReference>
<protein>
    <recommendedName>
        <fullName evidence="2">Amidohydrolase-related domain-containing protein</fullName>
    </recommendedName>
</protein>